<keyword evidence="3" id="KW-1185">Reference proteome</keyword>
<evidence type="ECO:0000313" key="3">
    <source>
        <dbReference type="Proteomes" id="UP001217089"/>
    </source>
</evidence>
<proteinExistence type="predicted"/>
<sequence>MINIKNSKFFFLPLFYSITQYFSLLFHLILIIENDILAKFIYIISLDDIIFNTFANFFNNYYIKN</sequence>
<keyword evidence="1" id="KW-0812">Transmembrane</keyword>
<comment type="caution">
    <text evidence="2">The sequence shown here is derived from an EMBL/GenBank/DDBJ whole genome shotgun (WGS) entry which is preliminary data.</text>
</comment>
<dbReference type="EMBL" id="JARBDR010000141">
    <property type="protein sequence ID" value="KAJ8320750.1"/>
    <property type="molecule type" value="Genomic_DNA"/>
</dbReference>
<keyword evidence="1" id="KW-0472">Membrane</keyword>
<gene>
    <name evidence="2" type="ORF">KUTeg_002337</name>
</gene>
<dbReference type="Proteomes" id="UP001217089">
    <property type="component" value="Unassembled WGS sequence"/>
</dbReference>
<evidence type="ECO:0000313" key="2">
    <source>
        <dbReference type="EMBL" id="KAJ8320750.1"/>
    </source>
</evidence>
<feature type="transmembrane region" description="Helical" evidence="1">
    <location>
        <begin position="9"/>
        <end position="30"/>
    </location>
</feature>
<organism evidence="2 3">
    <name type="scientific">Tegillarca granosa</name>
    <name type="common">Malaysian cockle</name>
    <name type="synonym">Anadara granosa</name>
    <dbReference type="NCBI Taxonomy" id="220873"/>
    <lineage>
        <taxon>Eukaryota</taxon>
        <taxon>Metazoa</taxon>
        <taxon>Spiralia</taxon>
        <taxon>Lophotrochozoa</taxon>
        <taxon>Mollusca</taxon>
        <taxon>Bivalvia</taxon>
        <taxon>Autobranchia</taxon>
        <taxon>Pteriomorphia</taxon>
        <taxon>Arcoida</taxon>
        <taxon>Arcoidea</taxon>
        <taxon>Arcidae</taxon>
        <taxon>Tegillarca</taxon>
    </lineage>
</organism>
<protein>
    <submittedName>
        <fullName evidence="2">Uncharacterized protein</fullName>
    </submittedName>
</protein>
<feature type="transmembrane region" description="Helical" evidence="1">
    <location>
        <begin position="36"/>
        <end position="58"/>
    </location>
</feature>
<name>A0ABQ9FU54_TEGGR</name>
<keyword evidence="1" id="KW-1133">Transmembrane helix</keyword>
<reference evidence="2 3" key="1">
    <citation type="submission" date="2022-12" db="EMBL/GenBank/DDBJ databases">
        <title>Chromosome-level genome of Tegillarca granosa.</title>
        <authorList>
            <person name="Kim J."/>
        </authorList>
    </citation>
    <scope>NUCLEOTIDE SEQUENCE [LARGE SCALE GENOMIC DNA]</scope>
    <source>
        <strain evidence="2">Teg-2019</strain>
        <tissue evidence="2">Adductor muscle</tissue>
    </source>
</reference>
<accession>A0ABQ9FU54</accession>
<evidence type="ECO:0000256" key="1">
    <source>
        <dbReference type="SAM" id="Phobius"/>
    </source>
</evidence>